<proteinExistence type="predicted"/>
<gene>
    <name evidence="1" type="ORF">Moror_4804</name>
</gene>
<comment type="caution">
    <text evidence="1">The sequence shown here is derived from an EMBL/GenBank/DDBJ whole genome shotgun (WGS) entry which is preliminary data.</text>
</comment>
<reference evidence="1 2" key="1">
    <citation type="journal article" date="2014" name="BMC Genomics">
        <title>Genome and secretome analysis of the hemibiotrophic fungal pathogen, Moniliophthora roreri, which causes frosty pod rot disease of cacao: mechanisms of the biotrophic and necrotrophic phases.</title>
        <authorList>
            <person name="Meinhardt L.W."/>
            <person name="Costa G.G.L."/>
            <person name="Thomazella D.P.T."/>
            <person name="Teixeira P.J.P.L."/>
            <person name="Carazzolle M.F."/>
            <person name="Schuster S.C."/>
            <person name="Carlson J.E."/>
            <person name="Guiltinan M.J."/>
            <person name="Mieczkowski P."/>
            <person name="Farmer A."/>
            <person name="Ramaraj T."/>
            <person name="Crozier J."/>
            <person name="Davis R.E."/>
            <person name="Shao J."/>
            <person name="Melnick R.L."/>
            <person name="Pereira G.A.G."/>
            <person name="Bailey B.A."/>
        </authorList>
    </citation>
    <scope>NUCLEOTIDE SEQUENCE [LARGE SCALE GENOMIC DNA]</scope>
    <source>
        <strain evidence="1 2">MCA 2997</strain>
    </source>
</reference>
<keyword evidence="2" id="KW-1185">Reference proteome</keyword>
<dbReference type="HOGENOM" id="CLU_778645_0_0_1"/>
<evidence type="ECO:0000313" key="1">
    <source>
        <dbReference type="EMBL" id="ESK92153.1"/>
    </source>
</evidence>
<dbReference type="AlphaFoldDB" id="V2WZ88"/>
<accession>V2WZ88</accession>
<dbReference type="OrthoDB" id="432970at2759"/>
<protein>
    <submittedName>
        <fullName evidence="1">Uncharacterized protein</fullName>
    </submittedName>
</protein>
<organism evidence="1 2">
    <name type="scientific">Moniliophthora roreri (strain MCA 2997)</name>
    <name type="common">Cocoa frosty pod rot fungus</name>
    <name type="synonym">Crinipellis roreri</name>
    <dbReference type="NCBI Taxonomy" id="1381753"/>
    <lineage>
        <taxon>Eukaryota</taxon>
        <taxon>Fungi</taxon>
        <taxon>Dikarya</taxon>
        <taxon>Basidiomycota</taxon>
        <taxon>Agaricomycotina</taxon>
        <taxon>Agaricomycetes</taxon>
        <taxon>Agaricomycetidae</taxon>
        <taxon>Agaricales</taxon>
        <taxon>Marasmiineae</taxon>
        <taxon>Marasmiaceae</taxon>
        <taxon>Moniliophthora</taxon>
    </lineage>
</organism>
<evidence type="ECO:0000313" key="2">
    <source>
        <dbReference type="Proteomes" id="UP000017559"/>
    </source>
</evidence>
<dbReference type="KEGG" id="mrr:Moror_4804"/>
<dbReference type="EMBL" id="AWSO01000300">
    <property type="protein sequence ID" value="ESK92153.1"/>
    <property type="molecule type" value="Genomic_DNA"/>
</dbReference>
<name>V2WZ88_MONRO</name>
<dbReference type="Proteomes" id="UP000017559">
    <property type="component" value="Unassembled WGS sequence"/>
</dbReference>
<sequence>MDDSADLFAETMDSETEMDIVGIGTQQMLLYAQQSRKADSEELLHLHIIMFLIIPCFYSEVTHHFDFLTRGGITAAVKILKTLLSREKTLGRFPEGSEVFRIGLTISRLTMSLLKRCLQGPRWVSEALDVGLVRVMFKAHLYHKYGRGISTIGPEANISSIFADLVKHIGLFLVYPSVIRRFSRSWLHVQKKTDVHEQIESKIFARTWDTCRAKAHVGRTLYEKEAKRLVNTSKTSKSNENQELSSMFVMLECSVLLQGMCQGELAKAPRGALISDRFCERKPMPTLLDKYFFASVLRLYVRGARDDIGEEMLSHSFSRPSTHRILVVDFDNIEDLNFWGSNPYKNMNFATLYKDR</sequence>